<organism evidence="4 5">
    <name type="scientific">Carya illinoinensis</name>
    <name type="common">Pecan</name>
    <dbReference type="NCBI Taxonomy" id="32201"/>
    <lineage>
        <taxon>Eukaryota</taxon>
        <taxon>Viridiplantae</taxon>
        <taxon>Streptophyta</taxon>
        <taxon>Embryophyta</taxon>
        <taxon>Tracheophyta</taxon>
        <taxon>Spermatophyta</taxon>
        <taxon>Magnoliopsida</taxon>
        <taxon>eudicotyledons</taxon>
        <taxon>Gunneridae</taxon>
        <taxon>Pentapetalae</taxon>
        <taxon>rosids</taxon>
        <taxon>fabids</taxon>
        <taxon>Fagales</taxon>
        <taxon>Juglandaceae</taxon>
        <taxon>Carya</taxon>
    </lineage>
</organism>
<feature type="domain" description="J" evidence="3">
    <location>
        <begin position="906"/>
        <end position="970"/>
    </location>
</feature>
<sequence length="971" mass="108166">MNDFENLIPTDLGFKPQGKAAPMSASKSSSSSSNLRSSRTRPSSNSFDDRDYLFTSTGPQHRPHDFGSEFGDLFGSARFSTKSESTATTTSLNFDNLRDSGAPKSSARPVYDKPVYDDDIFDGVPGLKTSSSRAKYEDVFASVSASSPKGRDALDDLLAGFGKLERESKGSGVRGSEKEVKGMPAGFDDLIPGFGGTSAPSERPTSQASRSSEPSVSAARSSSNVTGNPFNVSESTSHPAVSSPEHMANPLEEFSRFSNARSMKSEGLSATNGGVFDDMDPFNGLGKAVPAFSLERKSRVKDKSPVRTDMSTSWNRTSTSKDPIVKTSARSSESHSQKKLPVESDQESHQNLFEMPTFSMDAHNSFGQTASPHSYGNSSYNEANAQVDTSPRSEEKLESSDDVWLTVSEIPLFTQPTSAPPPSRPPPPRPVQVTNSKGRSGSPAYTNSRKKMNEYNSFPNSAQYYQGPKSAPTETRESVASPFNDLEDFPMDRSQDNVEEHANGLSEELGMNSAAAAMKEAMDRAEAKFRHAREVRGRESTKSARTRDAVQLEKDERTVQDERALREKQERLDRERLQWEREEEEKEQKRLEKERERAREIEREREEKEKEQRRLEKERERAREIEREREKARQAVERATREARERAAAEARLRAEKTAVEKATAEARERAERAAVQRAQTEARERAAAGAKERAEKAAAEARDRAAVARAEAEARLRAERAAVERAAAEARERAAAAARMNQQKNENDLESFFSMGSQASVAARPRANSSDPVFDSQSQNRQEPEVTRKSASTSSNIRKVNPTTNFDDLSSIFGAAPSSGEFQEVEGESEDRRRARLERHQRTQERAAKALAEKNQRDLQTQRDQAERHRIAETLDVEIKRWAAGKEGNLRALLSTLQFVLWPECGWQPVSLTDMITAPAVKKVYRKATLSIHPDKVQQKGATLQQKYVAEKVFDLLKEAWNKFNSEELF</sequence>
<proteinExistence type="predicted"/>
<dbReference type="InterPro" id="IPR001623">
    <property type="entry name" value="DnaJ_domain"/>
</dbReference>
<feature type="region of interest" description="Disordered" evidence="2">
    <location>
        <begin position="83"/>
        <end position="114"/>
    </location>
</feature>
<feature type="compositionally biased region" description="Basic and acidic residues" evidence="2">
    <location>
        <begin position="332"/>
        <end position="348"/>
    </location>
</feature>
<comment type="caution">
    <text evidence="4">The sequence shown here is derived from an EMBL/GenBank/DDBJ whole genome shotgun (WGS) entry which is preliminary data.</text>
</comment>
<evidence type="ECO:0000256" key="2">
    <source>
        <dbReference type="SAM" id="MobiDB-lite"/>
    </source>
</evidence>
<feature type="compositionally biased region" description="Basic and acidic residues" evidence="2">
    <location>
        <begin position="530"/>
        <end position="735"/>
    </location>
</feature>
<accession>A0A922FBR8</accession>
<feature type="region of interest" description="Disordered" evidence="2">
    <location>
        <begin position="1"/>
        <end position="67"/>
    </location>
</feature>
<feature type="region of interest" description="Disordered" evidence="2">
    <location>
        <begin position="530"/>
        <end position="866"/>
    </location>
</feature>
<dbReference type="GO" id="GO:0005737">
    <property type="term" value="C:cytoplasm"/>
    <property type="evidence" value="ECO:0007669"/>
    <property type="project" value="TreeGrafter"/>
</dbReference>
<feature type="compositionally biased region" description="Low complexity" evidence="2">
    <location>
        <begin position="24"/>
        <end position="46"/>
    </location>
</feature>
<dbReference type="PANTHER" id="PTHR23172:SF19">
    <property type="entry name" value="J DOMAIN-CONTAINING PROTEIN"/>
    <property type="match status" value="1"/>
</dbReference>
<dbReference type="PROSITE" id="PS50076">
    <property type="entry name" value="DNAJ_2"/>
    <property type="match status" value="1"/>
</dbReference>
<dbReference type="GO" id="GO:0030276">
    <property type="term" value="F:clathrin binding"/>
    <property type="evidence" value="ECO:0007669"/>
    <property type="project" value="TreeGrafter"/>
</dbReference>
<feature type="compositionally biased region" description="Pro residues" evidence="2">
    <location>
        <begin position="418"/>
        <end position="430"/>
    </location>
</feature>
<dbReference type="GO" id="GO:0072583">
    <property type="term" value="P:clathrin-dependent endocytosis"/>
    <property type="evidence" value="ECO:0007669"/>
    <property type="project" value="TreeGrafter"/>
</dbReference>
<dbReference type="GO" id="GO:0072318">
    <property type="term" value="P:clathrin coat disassembly"/>
    <property type="evidence" value="ECO:0007669"/>
    <property type="project" value="TreeGrafter"/>
</dbReference>
<feature type="compositionally biased region" description="Polar residues" evidence="2">
    <location>
        <begin position="790"/>
        <end position="809"/>
    </location>
</feature>
<evidence type="ECO:0000259" key="3">
    <source>
        <dbReference type="PROSITE" id="PS50076"/>
    </source>
</evidence>
<feature type="compositionally biased region" description="Basic and acidic residues" evidence="2">
    <location>
        <begin position="831"/>
        <end position="866"/>
    </location>
</feature>
<protein>
    <recommendedName>
        <fullName evidence="3">J domain-containing protein</fullName>
    </recommendedName>
</protein>
<feature type="compositionally biased region" description="Low complexity" evidence="2">
    <location>
        <begin position="206"/>
        <end position="223"/>
    </location>
</feature>
<dbReference type="FunFam" id="1.10.287.110:FF:000009">
    <property type="entry name" value="Auxilin-related protein 1"/>
    <property type="match status" value="1"/>
</dbReference>
<dbReference type="PANTHER" id="PTHR23172">
    <property type="entry name" value="AUXILIN/CYCLIN G-ASSOCIATED KINASE-RELATED"/>
    <property type="match status" value="1"/>
</dbReference>
<feature type="compositionally biased region" description="Polar residues" evidence="2">
    <location>
        <begin position="256"/>
        <end position="272"/>
    </location>
</feature>
<gene>
    <name evidence="4" type="ORF">I3842_04G078700</name>
</gene>
<feature type="compositionally biased region" description="Polar residues" evidence="2">
    <location>
        <begin position="224"/>
        <end position="240"/>
    </location>
</feature>
<dbReference type="Proteomes" id="UP000811246">
    <property type="component" value="Chromosome 4"/>
</dbReference>
<dbReference type="EMBL" id="CM031828">
    <property type="protein sequence ID" value="KAG6717062.1"/>
    <property type="molecule type" value="Genomic_DNA"/>
</dbReference>
<feature type="compositionally biased region" description="Polar residues" evidence="2">
    <location>
        <begin position="309"/>
        <end position="321"/>
    </location>
</feature>
<evidence type="ECO:0000313" key="4">
    <source>
        <dbReference type="EMBL" id="KAG6717062.1"/>
    </source>
</evidence>
<feature type="compositionally biased region" description="Polar residues" evidence="2">
    <location>
        <begin position="454"/>
        <end position="464"/>
    </location>
</feature>
<evidence type="ECO:0000256" key="1">
    <source>
        <dbReference type="ARBA" id="ARBA00023054"/>
    </source>
</evidence>
<feature type="compositionally biased region" description="Basic and acidic residues" evidence="2">
    <location>
        <begin position="294"/>
        <end position="306"/>
    </location>
</feature>
<feature type="compositionally biased region" description="Polar residues" evidence="2">
    <location>
        <begin position="434"/>
        <end position="447"/>
    </location>
</feature>
<feature type="compositionally biased region" description="Polar residues" evidence="2">
    <location>
        <begin position="768"/>
        <end position="782"/>
    </location>
</feature>
<feature type="region of interest" description="Disordered" evidence="2">
    <location>
        <begin position="164"/>
        <end position="493"/>
    </location>
</feature>
<keyword evidence="1" id="KW-0175">Coiled coil</keyword>
<dbReference type="GO" id="GO:0031982">
    <property type="term" value="C:vesicle"/>
    <property type="evidence" value="ECO:0007669"/>
    <property type="project" value="TreeGrafter"/>
</dbReference>
<evidence type="ECO:0000313" key="5">
    <source>
        <dbReference type="Proteomes" id="UP000811246"/>
    </source>
</evidence>
<dbReference type="AlphaFoldDB" id="A0A922FBR8"/>
<feature type="compositionally biased region" description="Basic and acidic residues" evidence="2">
    <location>
        <begin position="164"/>
        <end position="181"/>
    </location>
</feature>
<name>A0A922FBR8_CARIL</name>
<feature type="compositionally biased region" description="Polar residues" evidence="2">
    <location>
        <begin position="365"/>
        <end position="390"/>
    </location>
</feature>
<reference evidence="4" key="1">
    <citation type="submission" date="2021-01" db="EMBL/GenBank/DDBJ databases">
        <authorList>
            <person name="Lovell J.T."/>
            <person name="Bentley N."/>
            <person name="Bhattarai G."/>
            <person name="Jenkins J.W."/>
            <person name="Sreedasyam A."/>
            <person name="Alarcon Y."/>
            <person name="Bock C."/>
            <person name="Boston L."/>
            <person name="Carlson J."/>
            <person name="Cervantes K."/>
            <person name="Clermont K."/>
            <person name="Krom N."/>
            <person name="Kubenka K."/>
            <person name="Mamidi S."/>
            <person name="Mattison C."/>
            <person name="Monteros M."/>
            <person name="Pisani C."/>
            <person name="Plott C."/>
            <person name="Rajasekar S."/>
            <person name="Rhein H.S."/>
            <person name="Rohla C."/>
            <person name="Song M."/>
            <person name="Hilaire R.S."/>
            <person name="Shu S."/>
            <person name="Wells L."/>
            <person name="Wang X."/>
            <person name="Webber J."/>
            <person name="Heerema R.J."/>
            <person name="Klein P."/>
            <person name="Conner P."/>
            <person name="Grauke L."/>
            <person name="Grimwood J."/>
            <person name="Schmutz J."/>
            <person name="Randall J.J."/>
        </authorList>
    </citation>
    <scope>NUCLEOTIDE SEQUENCE</scope>
    <source>
        <tissue evidence="4">Leaf</tissue>
    </source>
</reference>